<accession>A0A915SFU5</accession>
<feature type="transmembrane region" description="Helical" evidence="1">
    <location>
        <begin position="158"/>
        <end position="178"/>
    </location>
</feature>
<feature type="transmembrane region" description="Helical" evidence="1">
    <location>
        <begin position="104"/>
        <end position="124"/>
    </location>
</feature>
<evidence type="ECO:0000313" key="3">
    <source>
        <dbReference type="Proteomes" id="UP001055553"/>
    </source>
</evidence>
<dbReference type="KEGG" id="naer:MJ1_0471"/>
<evidence type="ECO:0000313" key="2">
    <source>
        <dbReference type="EMBL" id="BBL45629.1"/>
    </source>
</evidence>
<dbReference type="RefSeq" id="WP_258392945.1">
    <property type="nucleotide sequence ID" value="NZ_AP019769.1"/>
</dbReference>
<feature type="transmembrane region" description="Helical" evidence="1">
    <location>
        <begin position="33"/>
        <end position="51"/>
    </location>
</feature>
<keyword evidence="1" id="KW-1133">Transmembrane helix</keyword>
<feature type="transmembrane region" description="Helical" evidence="1">
    <location>
        <begin position="245"/>
        <end position="278"/>
    </location>
</feature>
<reference evidence="3" key="1">
    <citation type="journal article" date="2022" name="Int. J. Syst. Evol. Microbiol.">
        <title>Nanobdella aerobiophila gen. nov., sp. nov., a thermoacidophilic, obligate ectosymbiotic archaeon, and proposal of Nanobdellaceae fam. nov., Nanobdellales ord. nov. and Nanobdellia class. nov.</title>
        <authorList>
            <person name="Kato S."/>
            <person name="Ogasawara A."/>
            <person name="Itoh T."/>
            <person name="Sakai H.D."/>
            <person name="Shimizu M."/>
            <person name="Yuki M."/>
            <person name="Kaneko M."/>
            <person name="Takashina T."/>
            <person name="Ohkuma M."/>
        </authorList>
    </citation>
    <scope>NUCLEOTIDE SEQUENCE [LARGE SCALE GENOMIC DNA]</scope>
    <source>
        <strain evidence="3">MJ1</strain>
    </source>
</reference>
<feature type="transmembrane region" description="Helical" evidence="1">
    <location>
        <begin position="6"/>
        <end position="21"/>
    </location>
</feature>
<keyword evidence="1" id="KW-0812">Transmembrane</keyword>
<protein>
    <submittedName>
        <fullName evidence="2">Subfamily A24A unassigned peptidase</fullName>
    </submittedName>
</protein>
<keyword evidence="1" id="KW-0472">Membrane</keyword>
<organism evidence="2 3">
    <name type="scientific">Nanobdella aerobiophila</name>
    <dbReference type="NCBI Taxonomy" id="2586965"/>
    <lineage>
        <taxon>Archaea</taxon>
        <taxon>Nanobdellota</taxon>
        <taxon>Nanobdellia</taxon>
        <taxon>Nanobdellales</taxon>
        <taxon>Nanobdellaceae</taxon>
        <taxon>Nanobdella</taxon>
    </lineage>
</organism>
<dbReference type="Proteomes" id="UP001055553">
    <property type="component" value="Chromosome"/>
</dbReference>
<proteinExistence type="predicted"/>
<dbReference type="AlphaFoldDB" id="A0A915SFU5"/>
<feature type="transmembrane region" description="Helical" evidence="1">
    <location>
        <begin position="57"/>
        <end position="75"/>
    </location>
</feature>
<keyword evidence="3" id="KW-1185">Reference proteome</keyword>
<feature type="transmembrane region" description="Helical" evidence="1">
    <location>
        <begin position="131"/>
        <end position="152"/>
    </location>
</feature>
<name>A0A915SFU5_9ARCH</name>
<evidence type="ECO:0000256" key="1">
    <source>
        <dbReference type="SAM" id="Phobius"/>
    </source>
</evidence>
<gene>
    <name evidence="2" type="ORF">MJ1_0471</name>
</gene>
<dbReference type="GeneID" id="74568418"/>
<dbReference type="EMBL" id="AP019769">
    <property type="protein sequence ID" value="BBL45629.1"/>
    <property type="molecule type" value="Genomic_DNA"/>
</dbReference>
<sequence>MYEYLYTIYIVDFLLLFYSTYQDIRYKAVDDIILYIFFIFNLFSFSYIIFFYNIFSIYIIISYLVLLLFTLLYVFKLLAIGDLYIFFGISILFSFINLNNIISFIFYLVLFAFIFHNIEGLKVYYNKNKKYFSLSLLNIVLLLVAIYIIYLFIYNFQIYYIIYSMILLYISYFIFRIFEKDLRSRLIYTRTVDKLVEGDWIDDNIIISNIPDSVYSKVNRYFNVRKEGDNYILSFKDKNKYISSILIIILSLVPMILYIFNIYISTISFFIILIIYNISQNRLFSGNQGLSLEEINILKELSKYNNIELKVMEGAPFIPPIFLALLLSIL</sequence>